<reference evidence="3 4" key="1">
    <citation type="submission" date="2010-05" db="EMBL/GenBank/DDBJ databases">
        <title>The Genome Sequence of Thecamonas trahens ATCC 50062.</title>
        <authorList>
            <consortium name="The Broad Institute Genome Sequencing Platform"/>
            <person name="Russ C."/>
            <person name="Cuomo C."/>
            <person name="Shea T."/>
            <person name="Young S.K."/>
            <person name="Zeng Q."/>
            <person name="Koehrsen M."/>
            <person name="Haas B."/>
            <person name="Borodovsky M."/>
            <person name="Guigo R."/>
            <person name="Alvarado L."/>
            <person name="Berlin A."/>
            <person name="Bochicchio J."/>
            <person name="Borenstein D."/>
            <person name="Chapman S."/>
            <person name="Chen Z."/>
            <person name="Freedman E."/>
            <person name="Gellesch M."/>
            <person name="Goldberg J."/>
            <person name="Griggs A."/>
            <person name="Gujja S."/>
            <person name="Heilman E."/>
            <person name="Heiman D."/>
            <person name="Hepburn T."/>
            <person name="Howarth C."/>
            <person name="Jen D."/>
            <person name="Larson L."/>
            <person name="Mehta T."/>
            <person name="Park D."/>
            <person name="Pearson M."/>
            <person name="Roberts A."/>
            <person name="Saif S."/>
            <person name="Shenoy N."/>
            <person name="Sisk P."/>
            <person name="Stolte C."/>
            <person name="Sykes S."/>
            <person name="Thomson T."/>
            <person name="Walk T."/>
            <person name="White J."/>
            <person name="Yandava C."/>
            <person name="Burger G."/>
            <person name="Gray M.W."/>
            <person name="Holland P.W.H."/>
            <person name="King N."/>
            <person name="Lang F.B.F."/>
            <person name="Roger A.J."/>
            <person name="Ruiz-Trillo I."/>
            <person name="Lander E."/>
            <person name="Nusbaum C."/>
        </authorList>
    </citation>
    <scope>NUCLEOTIDE SEQUENCE [LARGE SCALE GENOMIC DNA]</scope>
    <source>
        <strain evidence="3 4">ATCC 50062</strain>
    </source>
</reference>
<evidence type="ECO:0000313" key="3">
    <source>
        <dbReference type="EMBL" id="KNC55980.1"/>
    </source>
</evidence>
<dbReference type="PANTHER" id="PTHR10782:SF4">
    <property type="entry name" value="TONALLI, ISOFORM E"/>
    <property type="match status" value="1"/>
</dbReference>
<keyword evidence="4" id="KW-1185">Reference proteome</keyword>
<feature type="region of interest" description="Disordered" evidence="1">
    <location>
        <begin position="688"/>
        <end position="808"/>
    </location>
</feature>
<gene>
    <name evidence="3" type="ORF">AMSG_01993</name>
</gene>
<organism evidence="3 4">
    <name type="scientific">Thecamonas trahens ATCC 50062</name>
    <dbReference type="NCBI Taxonomy" id="461836"/>
    <lineage>
        <taxon>Eukaryota</taxon>
        <taxon>Apusozoa</taxon>
        <taxon>Apusomonadida</taxon>
        <taxon>Apusomonadidae</taxon>
        <taxon>Thecamonas</taxon>
    </lineage>
</organism>
<dbReference type="InterPro" id="IPR013083">
    <property type="entry name" value="Znf_RING/FYVE/PHD"/>
</dbReference>
<dbReference type="PANTHER" id="PTHR10782">
    <property type="entry name" value="ZINC FINGER MIZ DOMAIN-CONTAINING PROTEIN"/>
    <property type="match status" value="1"/>
</dbReference>
<dbReference type="RefSeq" id="XP_013761026.1">
    <property type="nucleotide sequence ID" value="XM_013905572.1"/>
</dbReference>
<dbReference type="GO" id="GO:0061665">
    <property type="term" value="F:SUMO ligase activity"/>
    <property type="evidence" value="ECO:0007669"/>
    <property type="project" value="TreeGrafter"/>
</dbReference>
<evidence type="ECO:0000313" key="4">
    <source>
        <dbReference type="Proteomes" id="UP000054408"/>
    </source>
</evidence>
<dbReference type="AlphaFoldDB" id="A0A0L0DUS0"/>
<accession>A0A0L0DUS0</accession>
<dbReference type="Gene3D" id="3.30.40.10">
    <property type="entry name" value="Zinc/RING finger domain, C3HC4 (zinc finger)"/>
    <property type="match status" value="1"/>
</dbReference>
<protein>
    <submittedName>
        <fullName evidence="3">Uncharacterized protein</fullName>
    </submittedName>
</protein>
<keyword evidence="2" id="KW-0472">Membrane</keyword>
<evidence type="ECO:0000256" key="1">
    <source>
        <dbReference type="SAM" id="MobiDB-lite"/>
    </source>
</evidence>
<dbReference type="GO" id="GO:0000785">
    <property type="term" value="C:chromatin"/>
    <property type="evidence" value="ECO:0007669"/>
    <property type="project" value="TreeGrafter"/>
</dbReference>
<sequence>MSSLAVCVVVTFELVVPLLVCRCRARWSLGTVMVTIMVMVMVMVMVTVMVMVMVMLRHVIYAAPGVSQLKTHALRCSAEASLLAIFVGGVPGVTDKMLVAFARWLTYLADLRPPLLELKLPLGLPSGRVDPMVSDGLPGLWGALPEITASFIRSQDRYCMMRSPWLLIPPLSDEAKLSAIVSSSDRLGDVEIYWFRADDMLKSASHAPVLPSAMAALLHGVSHTHHRTKRGETLCSLADSAFGVSTQPAQAPGQRQPPAPSRSSPSAAARHTTSSNSAVASADARARMSLAVASALSRRPKPAASQKTLTVDELRSYKFRGRGSDPFLDYRHERYVLPPYQAMLPVGTRTFAFELNVTSLPLWNFSSPDISCKLLIESRRSPNAVPAVTVYVNQKPITPSAAHPAPELGKHLIEGRNKISIVRSSSYLPDIIILAFAYAPRIKPEAVGTTLLRKQLKAAGDASQLAGPTRSLAVCDTTIEVSGAQVAAAKATFLRNNFELPELPVLSVKLSFLCPLAFARMRLPACGKQCTHVSSLFDLVTLLQVMAHQGRSSTPCPICKKPLSTSDVVVDLFVLSLVTSPQFADEDCEGVVILPDGSIEGAHAPEIEYTAPNPSAAPAAAELAGPSPAPTDASSTPHLPGAHAATGNPSALAPADTTPTPASALSTPTGASRKRKRVFEAVDLTLDDDPAPVVAPPPKRTHPLSGLFGSPSPEPCVPNSSSYAPTEPSYAPTEPSYAPTEPSYAPTEPSYAPTEPSYAPTEPSYAPTEPSYAPTEPSYAPSFAPASSLFTPRPRAVPRADAPVIVLD</sequence>
<dbReference type="Proteomes" id="UP000054408">
    <property type="component" value="Unassembled WGS sequence"/>
</dbReference>
<keyword evidence="2" id="KW-0812">Transmembrane</keyword>
<feature type="compositionally biased region" description="Low complexity" evidence="1">
    <location>
        <begin position="649"/>
        <end position="669"/>
    </location>
</feature>
<evidence type="ECO:0000256" key="2">
    <source>
        <dbReference type="SAM" id="Phobius"/>
    </source>
</evidence>
<dbReference type="GO" id="GO:0016925">
    <property type="term" value="P:protein sumoylation"/>
    <property type="evidence" value="ECO:0007669"/>
    <property type="project" value="TreeGrafter"/>
</dbReference>
<dbReference type="STRING" id="461836.A0A0L0DUS0"/>
<feature type="compositionally biased region" description="Low complexity" evidence="1">
    <location>
        <begin position="261"/>
        <end position="270"/>
    </location>
</feature>
<feature type="region of interest" description="Disordered" evidence="1">
    <location>
        <begin position="609"/>
        <end position="674"/>
    </location>
</feature>
<dbReference type="EMBL" id="GL349440">
    <property type="protein sequence ID" value="KNC55980.1"/>
    <property type="molecule type" value="Genomic_DNA"/>
</dbReference>
<proteinExistence type="predicted"/>
<feature type="transmembrane region" description="Helical" evidence="2">
    <location>
        <begin position="27"/>
        <end position="54"/>
    </location>
</feature>
<dbReference type="GeneID" id="25561706"/>
<keyword evidence="2" id="KW-1133">Transmembrane helix</keyword>
<feature type="region of interest" description="Disordered" evidence="1">
    <location>
        <begin position="245"/>
        <end position="282"/>
    </location>
</feature>
<dbReference type="eggNOG" id="KOG0260">
    <property type="taxonomic scope" value="Eukaryota"/>
</dbReference>
<feature type="compositionally biased region" description="Low complexity" evidence="1">
    <location>
        <begin position="777"/>
        <end position="808"/>
    </location>
</feature>
<feature type="compositionally biased region" description="Low complexity" evidence="1">
    <location>
        <begin position="611"/>
        <end position="637"/>
    </location>
</feature>
<name>A0A0L0DUS0_THETB</name>
<dbReference type="eggNOG" id="KOG2169">
    <property type="taxonomic scope" value="Eukaryota"/>
</dbReference>